<evidence type="ECO:0000256" key="3">
    <source>
        <dbReference type="ARBA" id="ARBA00022989"/>
    </source>
</evidence>
<dbReference type="Pfam" id="PF20684">
    <property type="entry name" value="Fung_rhodopsin"/>
    <property type="match status" value="1"/>
</dbReference>
<organism evidence="9 10">
    <name type="scientific">Didymella heteroderae</name>
    <dbReference type="NCBI Taxonomy" id="1769908"/>
    <lineage>
        <taxon>Eukaryota</taxon>
        <taxon>Fungi</taxon>
        <taxon>Dikarya</taxon>
        <taxon>Ascomycota</taxon>
        <taxon>Pezizomycotina</taxon>
        <taxon>Dothideomycetes</taxon>
        <taxon>Pleosporomycetidae</taxon>
        <taxon>Pleosporales</taxon>
        <taxon>Pleosporineae</taxon>
        <taxon>Didymellaceae</taxon>
        <taxon>Didymella</taxon>
    </lineage>
</organism>
<evidence type="ECO:0000256" key="5">
    <source>
        <dbReference type="ARBA" id="ARBA00038359"/>
    </source>
</evidence>
<keyword evidence="2 7" id="KW-0812">Transmembrane</keyword>
<evidence type="ECO:0000313" key="10">
    <source>
        <dbReference type="Proteomes" id="UP000758155"/>
    </source>
</evidence>
<dbReference type="Proteomes" id="UP000758155">
    <property type="component" value="Unassembled WGS sequence"/>
</dbReference>
<evidence type="ECO:0000256" key="6">
    <source>
        <dbReference type="SAM" id="MobiDB-lite"/>
    </source>
</evidence>
<reference evidence="9" key="1">
    <citation type="submission" date="2019-04" db="EMBL/GenBank/DDBJ databases">
        <title>Sequencing of skin fungus with MAO and IRED activity.</title>
        <authorList>
            <person name="Marsaioli A.J."/>
            <person name="Bonatto J.M.C."/>
            <person name="Reis Junior O."/>
        </authorList>
    </citation>
    <scope>NUCLEOTIDE SEQUENCE</scope>
    <source>
        <strain evidence="9">28M1</strain>
    </source>
</reference>
<evidence type="ECO:0000256" key="1">
    <source>
        <dbReference type="ARBA" id="ARBA00004141"/>
    </source>
</evidence>
<feature type="transmembrane region" description="Helical" evidence="7">
    <location>
        <begin position="54"/>
        <end position="74"/>
    </location>
</feature>
<dbReference type="InterPro" id="IPR049326">
    <property type="entry name" value="Rhodopsin_dom_fungi"/>
</dbReference>
<keyword evidence="10" id="KW-1185">Reference proteome</keyword>
<comment type="caution">
    <text evidence="9">The sequence shown here is derived from an EMBL/GenBank/DDBJ whole genome shotgun (WGS) entry which is preliminary data.</text>
</comment>
<dbReference type="EMBL" id="SWKV01000021">
    <property type="protein sequence ID" value="KAF3041283.1"/>
    <property type="molecule type" value="Genomic_DNA"/>
</dbReference>
<feature type="transmembrane region" description="Helical" evidence="7">
    <location>
        <begin position="110"/>
        <end position="136"/>
    </location>
</feature>
<evidence type="ECO:0000256" key="4">
    <source>
        <dbReference type="ARBA" id="ARBA00023136"/>
    </source>
</evidence>
<comment type="similarity">
    <text evidence="5">Belongs to the SAT4 family.</text>
</comment>
<evidence type="ECO:0000256" key="7">
    <source>
        <dbReference type="SAM" id="Phobius"/>
    </source>
</evidence>
<feature type="domain" description="Rhodopsin" evidence="8">
    <location>
        <begin position="134"/>
        <end position="224"/>
    </location>
</feature>
<proteinExistence type="inferred from homology"/>
<feature type="transmembrane region" description="Helical" evidence="7">
    <location>
        <begin position="199"/>
        <end position="219"/>
    </location>
</feature>
<protein>
    <recommendedName>
        <fullName evidence="8">Rhodopsin domain-containing protein</fullName>
    </recommendedName>
</protein>
<accession>A0A9P4WTL5</accession>
<feature type="region of interest" description="Disordered" evidence="6">
    <location>
        <begin position="234"/>
        <end position="280"/>
    </location>
</feature>
<dbReference type="PANTHER" id="PTHR33048:SF42">
    <property type="entry name" value="INTEGRAL MEMBRANE PROTEIN"/>
    <property type="match status" value="1"/>
</dbReference>
<feature type="transmembrane region" description="Helical" evidence="7">
    <location>
        <begin position="157"/>
        <end position="179"/>
    </location>
</feature>
<feature type="transmembrane region" description="Helical" evidence="7">
    <location>
        <begin position="20"/>
        <end position="42"/>
    </location>
</feature>
<dbReference type="AlphaFoldDB" id="A0A9P4WTL5"/>
<keyword evidence="3 7" id="KW-1133">Transmembrane helix</keyword>
<dbReference type="GO" id="GO:0016020">
    <property type="term" value="C:membrane"/>
    <property type="evidence" value="ECO:0007669"/>
    <property type="project" value="UniProtKB-SubCell"/>
</dbReference>
<dbReference type="InterPro" id="IPR052337">
    <property type="entry name" value="SAT4-like"/>
</dbReference>
<gene>
    <name evidence="9" type="ORF">E8E12_002732</name>
</gene>
<evidence type="ECO:0000256" key="2">
    <source>
        <dbReference type="ARBA" id="ARBA00022692"/>
    </source>
</evidence>
<dbReference type="OrthoDB" id="3934549at2759"/>
<name>A0A9P4WTL5_9PLEO</name>
<dbReference type="PANTHER" id="PTHR33048">
    <property type="entry name" value="PTH11-LIKE INTEGRAL MEMBRANE PROTEIN (AFU_ORTHOLOGUE AFUA_5G11245)"/>
    <property type="match status" value="1"/>
</dbReference>
<keyword evidence="4 7" id="KW-0472">Membrane</keyword>
<comment type="subcellular location">
    <subcellularLocation>
        <location evidence="1">Membrane</location>
        <topology evidence="1">Multi-pass membrane protein</topology>
    </subcellularLocation>
</comment>
<sequence length="331" mass="36926">MVSSPYENLVSNPAEDNGPLMSITFWSLTAVSLAFLTVRLCIRQQQGKIWIDDILLSLSWLFLLAQATLNQLAINLGFGKHVLDINFDNSTRIAYYVTLLRLTDGWPKRWAYFAMTTLAIFAIPTTVMPFVQLWAAAMDISLALLPWRILWGLQMRLAEKIGVCVAMSLGILAGSASIIRGRYIDLLGEQDLSYDAYNSVIWSAADTAMTIVATSMPVLRVFVTKAVNSAIETYQNSSSRSRNKSRMENSTAKSTGADISLRQSSKKTTDTLQSKNQDFLEDRVGQDSKGYLELEEVDLVVDERTGRITAVTPDLAPDTVEHRKAEWPLEK</sequence>
<evidence type="ECO:0000313" key="9">
    <source>
        <dbReference type="EMBL" id="KAF3041283.1"/>
    </source>
</evidence>
<evidence type="ECO:0000259" key="8">
    <source>
        <dbReference type="Pfam" id="PF20684"/>
    </source>
</evidence>